<dbReference type="Proteomes" id="UP000886800">
    <property type="component" value="Unassembled WGS sequence"/>
</dbReference>
<dbReference type="EMBL" id="DXES01000061">
    <property type="protein sequence ID" value="HIX65206.1"/>
    <property type="molecule type" value="Genomic_DNA"/>
</dbReference>
<protein>
    <submittedName>
        <fullName evidence="2">Uncharacterized protein</fullName>
    </submittedName>
</protein>
<evidence type="ECO:0000313" key="3">
    <source>
        <dbReference type="Proteomes" id="UP000886800"/>
    </source>
</evidence>
<comment type="caution">
    <text evidence="2">The sequence shown here is derived from an EMBL/GenBank/DDBJ whole genome shotgun (WGS) entry which is preliminary data.</text>
</comment>
<keyword evidence="1" id="KW-0732">Signal</keyword>
<organism evidence="2 3">
    <name type="scientific">Candidatus Anaerotruncus excrementipullorum</name>
    <dbReference type="NCBI Taxonomy" id="2838465"/>
    <lineage>
        <taxon>Bacteria</taxon>
        <taxon>Bacillati</taxon>
        <taxon>Bacillota</taxon>
        <taxon>Clostridia</taxon>
        <taxon>Eubacteriales</taxon>
        <taxon>Oscillospiraceae</taxon>
        <taxon>Anaerotruncus</taxon>
    </lineage>
</organism>
<evidence type="ECO:0000313" key="2">
    <source>
        <dbReference type="EMBL" id="HIX65206.1"/>
    </source>
</evidence>
<evidence type="ECO:0000256" key="1">
    <source>
        <dbReference type="SAM" id="SignalP"/>
    </source>
</evidence>
<feature type="signal peptide" evidence="1">
    <location>
        <begin position="1"/>
        <end position="20"/>
    </location>
</feature>
<gene>
    <name evidence="2" type="ORF">H9736_03050</name>
</gene>
<accession>A0A9D1WQU3</accession>
<dbReference type="AlphaFoldDB" id="A0A9D1WQU3"/>
<sequence>MNKATATAMTGMAAAAAVGAAALAMHQKHRHPGKKLKQNANRAIRTLGSVLDSMEAMTR</sequence>
<name>A0A9D1WQU3_9FIRM</name>
<reference evidence="2" key="2">
    <citation type="submission" date="2021-04" db="EMBL/GenBank/DDBJ databases">
        <authorList>
            <person name="Gilroy R."/>
        </authorList>
    </citation>
    <scope>NUCLEOTIDE SEQUENCE</scope>
    <source>
        <strain evidence="2">CHK188-5543</strain>
    </source>
</reference>
<reference evidence="2" key="1">
    <citation type="journal article" date="2021" name="PeerJ">
        <title>Extensive microbial diversity within the chicken gut microbiome revealed by metagenomics and culture.</title>
        <authorList>
            <person name="Gilroy R."/>
            <person name="Ravi A."/>
            <person name="Getino M."/>
            <person name="Pursley I."/>
            <person name="Horton D.L."/>
            <person name="Alikhan N.F."/>
            <person name="Baker D."/>
            <person name="Gharbi K."/>
            <person name="Hall N."/>
            <person name="Watson M."/>
            <person name="Adriaenssens E.M."/>
            <person name="Foster-Nyarko E."/>
            <person name="Jarju S."/>
            <person name="Secka A."/>
            <person name="Antonio M."/>
            <person name="Oren A."/>
            <person name="Chaudhuri R.R."/>
            <person name="La Ragione R."/>
            <person name="Hildebrand F."/>
            <person name="Pallen M.J."/>
        </authorList>
    </citation>
    <scope>NUCLEOTIDE SEQUENCE</scope>
    <source>
        <strain evidence="2">CHK188-5543</strain>
    </source>
</reference>
<feature type="chain" id="PRO_5038614427" evidence="1">
    <location>
        <begin position="21"/>
        <end position="59"/>
    </location>
</feature>
<proteinExistence type="predicted"/>